<evidence type="ECO:0000256" key="1">
    <source>
        <dbReference type="SAM" id="MobiDB-lite"/>
    </source>
</evidence>
<gene>
    <name evidence="3" type="ORF">CBYS24578_00002052</name>
</gene>
<evidence type="ECO:0000313" key="3">
    <source>
        <dbReference type="EMBL" id="CAH0002500.1"/>
    </source>
</evidence>
<evidence type="ECO:0000256" key="2">
    <source>
        <dbReference type="SAM" id="SignalP"/>
    </source>
</evidence>
<organism evidence="3 4">
    <name type="scientific">Clonostachys byssicola</name>
    <dbReference type="NCBI Taxonomy" id="160290"/>
    <lineage>
        <taxon>Eukaryota</taxon>
        <taxon>Fungi</taxon>
        <taxon>Dikarya</taxon>
        <taxon>Ascomycota</taxon>
        <taxon>Pezizomycotina</taxon>
        <taxon>Sordariomycetes</taxon>
        <taxon>Hypocreomycetidae</taxon>
        <taxon>Hypocreales</taxon>
        <taxon>Bionectriaceae</taxon>
        <taxon>Clonostachys</taxon>
    </lineage>
</organism>
<comment type="caution">
    <text evidence="3">The sequence shown here is derived from an EMBL/GenBank/DDBJ whole genome shotgun (WGS) entry which is preliminary data.</text>
</comment>
<feature type="chain" id="PRO_5040515576" evidence="2">
    <location>
        <begin position="20"/>
        <end position="65"/>
    </location>
</feature>
<feature type="region of interest" description="Disordered" evidence="1">
    <location>
        <begin position="44"/>
        <end position="65"/>
    </location>
</feature>
<sequence length="65" mass="7118">MKLSSPLAFFLFLSGGVAAHQYRRQSYSGTVHLDARSQKLPVRAVAKGRKPATNSRAKAPTEYVV</sequence>
<protein>
    <submittedName>
        <fullName evidence="3">Uncharacterized protein</fullName>
    </submittedName>
</protein>
<evidence type="ECO:0000313" key="4">
    <source>
        <dbReference type="Proteomes" id="UP000754883"/>
    </source>
</evidence>
<proteinExistence type="predicted"/>
<feature type="signal peptide" evidence="2">
    <location>
        <begin position="1"/>
        <end position="19"/>
    </location>
</feature>
<keyword evidence="2" id="KW-0732">Signal</keyword>
<dbReference type="EMBL" id="CABFNO020001560">
    <property type="protein sequence ID" value="CAH0002500.1"/>
    <property type="molecule type" value="Genomic_DNA"/>
</dbReference>
<accession>A0A9N9UXB6</accession>
<dbReference type="Proteomes" id="UP000754883">
    <property type="component" value="Unassembled WGS sequence"/>
</dbReference>
<reference evidence="3" key="1">
    <citation type="submission" date="2021-10" db="EMBL/GenBank/DDBJ databases">
        <authorList>
            <person name="Piombo E."/>
        </authorList>
    </citation>
    <scope>NUCLEOTIDE SEQUENCE</scope>
</reference>
<dbReference type="AlphaFoldDB" id="A0A9N9UXB6"/>
<name>A0A9N9UXB6_9HYPO</name>
<keyword evidence="4" id="KW-1185">Reference proteome</keyword>